<accession>A0A8B8DPE9</accession>
<dbReference type="RefSeq" id="XP_022329449.1">
    <property type="nucleotide sequence ID" value="XM_022473741.1"/>
</dbReference>
<dbReference type="KEGG" id="cvn:111128231"/>
<dbReference type="Proteomes" id="UP000694844">
    <property type="component" value="Chromosome 1"/>
</dbReference>
<organism evidence="3 4">
    <name type="scientific">Crassostrea virginica</name>
    <name type="common">Eastern oyster</name>
    <dbReference type="NCBI Taxonomy" id="6565"/>
    <lineage>
        <taxon>Eukaryota</taxon>
        <taxon>Metazoa</taxon>
        <taxon>Spiralia</taxon>
        <taxon>Lophotrochozoa</taxon>
        <taxon>Mollusca</taxon>
        <taxon>Bivalvia</taxon>
        <taxon>Autobranchia</taxon>
        <taxon>Pteriomorphia</taxon>
        <taxon>Ostreida</taxon>
        <taxon>Ostreoidea</taxon>
        <taxon>Ostreidae</taxon>
        <taxon>Crassostrea</taxon>
    </lineage>
</organism>
<proteinExistence type="predicted"/>
<feature type="compositionally biased region" description="Basic and acidic residues" evidence="2">
    <location>
        <begin position="45"/>
        <end position="83"/>
    </location>
</feature>
<evidence type="ECO:0000256" key="2">
    <source>
        <dbReference type="SAM" id="MobiDB-lite"/>
    </source>
</evidence>
<name>A0A8B8DPE9_CRAVI</name>
<feature type="compositionally biased region" description="Polar residues" evidence="2">
    <location>
        <begin position="87"/>
        <end position="103"/>
    </location>
</feature>
<keyword evidence="1" id="KW-0175">Coiled coil</keyword>
<gene>
    <name evidence="4" type="primary">LOC111128231</name>
</gene>
<dbReference type="OrthoDB" id="6147010at2759"/>
<evidence type="ECO:0000313" key="3">
    <source>
        <dbReference type="Proteomes" id="UP000694844"/>
    </source>
</evidence>
<sequence length="500" mass="57548">MAQNQTKRSKSSKTSIGEKELSKKDEATKKESARDEPPQSTGVETARKSLDQVKSARDSPRKPIEQSTRHDRVTSEVSKKNLDQAKGQEQSKGQGARTKTSPTKKLLKIERNQSEAKKILCQMNSQLTELLLGRPSLTESPTDLTRRSLMEIQNLSKDIVATVGGSSKKSGSFTEETAHLIREFSQLKLLYHKSESNLKSEKDLVKYYTNKWKASQNELEKLKVEKKQTEDEAKKLEDKIIELENSLMQTKQSHHNGIRILTDKQAGLQEKLNNCEYSLTNMKDKNKELSIENQSLQERIQQLEQKSKSLEKKCHDYHKEVDKVTHKNKLLDNRNKKLQSDMDMMNVKNIELRSKNKSILKESNHTDERVRELEEKLMKQECELKKIENLQQENHYLKLRLSEYDQGENESDIMKIEDYAEALQEQEVRMLRRRSSENIVTPILEKLKRENSAHSMISCANSGLSSTLESHGRVSRLTRPDSILSDVSFANSSHSDEVPR</sequence>
<dbReference type="SUPFAM" id="SSF57997">
    <property type="entry name" value="Tropomyosin"/>
    <property type="match status" value="1"/>
</dbReference>
<keyword evidence="3" id="KW-1185">Reference proteome</keyword>
<protein>
    <submittedName>
        <fullName evidence="4">Rho-associated protein kinase 2-like</fullName>
    </submittedName>
</protein>
<reference evidence="3" key="1">
    <citation type="submission" date="2024-06" db="UniProtKB">
        <authorList>
            <consortium name="RefSeq"/>
        </authorList>
    </citation>
    <scope>NUCLEOTIDE SEQUENCE [LARGE SCALE GENOMIC DNA]</scope>
</reference>
<evidence type="ECO:0000256" key="1">
    <source>
        <dbReference type="SAM" id="Coils"/>
    </source>
</evidence>
<dbReference type="AlphaFoldDB" id="A0A8B8DPE9"/>
<evidence type="ECO:0000313" key="4">
    <source>
        <dbReference type="RefSeq" id="XP_022329449.1"/>
    </source>
</evidence>
<feature type="region of interest" description="Disordered" evidence="2">
    <location>
        <begin position="1"/>
        <end position="107"/>
    </location>
</feature>
<dbReference type="GeneID" id="111128231"/>
<feature type="coiled-coil region" evidence="1">
    <location>
        <begin position="279"/>
        <end position="393"/>
    </location>
</feature>
<reference evidence="4" key="2">
    <citation type="submission" date="2025-08" db="UniProtKB">
        <authorList>
            <consortium name="RefSeq"/>
        </authorList>
    </citation>
    <scope>IDENTIFICATION</scope>
    <source>
        <tissue evidence="4">Whole sample</tissue>
    </source>
</reference>
<feature type="compositionally biased region" description="Basic and acidic residues" evidence="2">
    <location>
        <begin position="16"/>
        <end position="37"/>
    </location>
</feature>
<feature type="coiled-coil region" evidence="1">
    <location>
        <begin position="212"/>
        <end position="253"/>
    </location>
</feature>